<dbReference type="KEGG" id="saqi:AXG55_14680"/>
<keyword evidence="1" id="KW-0614">Plasmid</keyword>
<organism evidence="1 2">
    <name type="scientific">Silvanigrella aquatica</name>
    <dbReference type="NCBI Taxonomy" id="1915309"/>
    <lineage>
        <taxon>Bacteria</taxon>
        <taxon>Pseudomonadati</taxon>
        <taxon>Bdellovibrionota</taxon>
        <taxon>Oligoflexia</taxon>
        <taxon>Silvanigrellales</taxon>
        <taxon>Silvanigrellaceae</taxon>
        <taxon>Silvanigrella</taxon>
    </lineage>
</organism>
<geneLocation type="plasmid" evidence="2">
    <name>pnonnen2</name>
</geneLocation>
<protein>
    <submittedName>
        <fullName evidence="1">Uncharacterized protein</fullName>
    </submittedName>
</protein>
<keyword evidence="2" id="KW-1185">Reference proteome</keyword>
<dbReference type="AlphaFoldDB" id="A0A1L4D4Z1"/>
<evidence type="ECO:0000313" key="1">
    <source>
        <dbReference type="EMBL" id="APJ05264.1"/>
    </source>
</evidence>
<reference evidence="1 2" key="1">
    <citation type="submission" date="2016-10" db="EMBL/GenBank/DDBJ databases">
        <title>Silvanigrella aquatica sp. nov., isolated from a freshwater lake located in the Black Forest, Germany, description of Silvanigrellaceae fam. nov., Silvanigrellales ord. nov., reclassification of the order Bdellovibrionales in the class Oligoflexia, reclassification of the families Bacteriovoracaceae and Halobacteriovoraceae in the new order Bacteriovoracales ord. nov., and reclassification of the family Pseudobacteriovoracaceae in the order Oligoflexiales.</title>
        <authorList>
            <person name="Hahn M.W."/>
            <person name="Schmidt J."/>
            <person name="Koll U."/>
            <person name="Rohde M."/>
            <person name="Verbag S."/>
            <person name="Pitt A."/>
            <person name="Nakai R."/>
            <person name="Naganuma T."/>
            <person name="Lang E."/>
        </authorList>
    </citation>
    <scope>NUCLEOTIDE SEQUENCE [LARGE SCALE GENOMIC DNA]</scope>
    <source>
        <strain evidence="1 2">MWH-Nonnen-W8red</strain>
        <plasmid evidence="2">Plasmid pnonnen2</plasmid>
    </source>
</reference>
<gene>
    <name evidence="1" type="ORF">AXG55_14680</name>
</gene>
<name>A0A1L4D4Z1_9BACT</name>
<dbReference type="RefSeq" id="WP_148698927.1">
    <property type="nucleotide sequence ID" value="NZ_CP017836.1"/>
</dbReference>
<evidence type="ECO:0000313" key="2">
    <source>
        <dbReference type="Proteomes" id="UP000184731"/>
    </source>
</evidence>
<dbReference type="EMBL" id="CP017836">
    <property type="protein sequence ID" value="APJ05264.1"/>
    <property type="molecule type" value="Genomic_DNA"/>
</dbReference>
<dbReference type="Proteomes" id="UP000184731">
    <property type="component" value="Plasmid pnonnen2"/>
</dbReference>
<proteinExistence type="predicted"/>
<sequence>MVWKLIELDLFRTTAFIQKSNGENKKYFIEFIDGYYFCFVQRKYKRKWSKPSVVDKSRNILLLDYDNNEIGLKIEEIKRSHSG</sequence>
<accession>A0A1L4D4Z1</accession>